<dbReference type="Proteomes" id="UP000618382">
    <property type="component" value="Unassembled WGS sequence"/>
</dbReference>
<gene>
    <name evidence="2" type="ORF">BKA21_001973</name>
    <name evidence="1" type="ORF">Col01nite_18440</name>
</gene>
<evidence type="ECO:0000313" key="1">
    <source>
        <dbReference type="EMBL" id="GIG32685.1"/>
    </source>
</evidence>
<dbReference type="Proteomes" id="UP000577956">
    <property type="component" value="Unassembled WGS sequence"/>
</dbReference>
<dbReference type="InterPro" id="IPR036689">
    <property type="entry name" value="ESAT-6-like_sf"/>
</dbReference>
<proteinExistence type="predicted"/>
<evidence type="ECO:0000313" key="4">
    <source>
        <dbReference type="Proteomes" id="UP000618382"/>
    </source>
</evidence>
<protein>
    <submittedName>
        <fullName evidence="2">Uncharacterized protein</fullName>
    </submittedName>
</protein>
<comment type="caution">
    <text evidence="2">The sequence shown here is derived from an EMBL/GenBank/DDBJ whole genome shotgun (WGS) entry which is preliminary data.</text>
</comment>
<sequence>MTFALVGHHVDAARQEIASAAAVLGGLGDLWWTGPAATAFADRRAEVAAALVRTARSLDDVDAASRTARTEALCVAPGTGAGWAPAPPVLAPASSAWPPAPAAPW</sequence>
<keyword evidence="4" id="KW-1185">Reference proteome</keyword>
<dbReference type="EMBL" id="JACCBK010000001">
    <property type="protein sequence ID" value="NYD86424.1"/>
    <property type="molecule type" value="Genomic_DNA"/>
</dbReference>
<evidence type="ECO:0000313" key="2">
    <source>
        <dbReference type="EMBL" id="NYD86424.1"/>
    </source>
</evidence>
<dbReference type="RefSeq" id="WP_140458053.1">
    <property type="nucleotide sequence ID" value="NZ_BAABFI010000001.1"/>
</dbReference>
<dbReference type="EMBL" id="BONN01000004">
    <property type="protein sequence ID" value="GIG32685.1"/>
    <property type="molecule type" value="Genomic_DNA"/>
</dbReference>
<evidence type="ECO:0000313" key="3">
    <source>
        <dbReference type="Proteomes" id="UP000577956"/>
    </source>
</evidence>
<dbReference type="AlphaFoldDB" id="A0A7Y9FFI8"/>
<reference evidence="2 3" key="1">
    <citation type="submission" date="2020-07" db="EMBL/GenBank/DDBJ databases">
        <title>Sequencing the genomes of 1000 actinobacteria strains.</title>
        <authorList>
            <person name="Klenk H.-P."/>
        </authorList>
    </citation>
    <scope>NUCLEOTIDE SEQUENCE [LARGE SCALE GENOMIC DNA]</scope>
    <source>
        <strain evidence="2 3">DSM 24482</strain>
    </source>
</reference>
<reference evidence="1 4" key="2">
    <citation type="submission" date="2021-01" db="EMBL/GenBank/DDBJ databases">
        <title>Whole genome shotgun sequence of Cellulomonas oligotrophica NBRC 109435.</title>
        <authorList>
            <person name="Komaki H."/>
            <person name="Tamura T."/>
        </authorList>
    </citation>
    <scope>NUCLEOTIDE SEQUENCE [LARGE SCALE GENOMIC DNA]</scope>
    <source>
        <strain evidence="1 4">NBRC 109435</strain>
    </source>
</reference>
<name>A0A7Y9FFI8_9CELL</name>
<dbReference type="SUPFAM" id="SSF140453">
    <property type="entry name" value="EsxAB dimer-like"/>
    <property type="match status" value="1"/>
</dbReference>
<organism evidence="2 3">
    <name type="scientific">Cellulomonas oligotrophica</name>
    <dbReference type="NCBI Taxonomy" id="931536"/>
    <lineage>
        <taxon>Bacteria</taxon>
        <taxon>Bacillati</taxon>
        <taxon>Actinomycetota</taxon>
        <taxon>Actinomycetes</taxon>
        <taxon>Micrococcales</taxon>
        <taxon>Cellulomonadaceae</taxon>
        <taxon>Cellulomonas</taxon>
    </lineage>
</organism>
<accession>A0A7Y9FFI8</accession>